<comment type="caution">
    <text evidence="5">The sequence shown here is derived from an EMBL/GenBank/DDBJ whole genome shotgun (WGS) entry which is preliminary data.</text>
</comment>
<dbReference type="PATRIC" id="fig|1502293.3.peg.1502"/>
<dbReference type="InterPro" id="IPR011332">
    <property type="entry name" value="Ribosomal_zn-bd"/>
</dbReference>
<feature type="domain" description="Large ribosomal subunit protein eL40" evidence="4">
    <location>
        <begin position="3"/>
        <end position="51"/>
    </location>
</feature>
<protein>
    <recommendedName>
        <fullName evidence="3">50S ribosomal protein L40e</fullName>
    </recommendedName>
</protein>
<evidence type="ECO:0000256" key="3">
    <source>
        <dbReference type="ARBA" id="ARBA00035355"/>
    </source>
</evidence>
<dbReference type="GO" id="GO:0003735">
    <property type="term" value="F:structural constituent of ribosome"/>
    <property type="evidence" value="ECO:0007669"/>
    <property type="project" value="InterPro"/>
</dbReference>
<dbReference type="SMART" id="SM01377">
    <property type="entry name" value="Ribosomal_L40e"/>
    <property type="match status" value="1"/>
</dbReference>
<dbReference type="PANTHER" id="PTHR39649:SF1">
    <property type="entry name" value="LARGE RIBOSOMAL SUBUNIT PROTEIN EL40"/>
    <property type="match status" value="1"/>
</dbReference>
<gene>
    <name evidence="5" type="ORF">AAA799N04_01618</name>
</gene>
<organism evidence="5 6">
    <name type="scientific">Marine Group I thaumarchaeote SCGC AAA799-N04</name>
    <dbReference type="NCBI Taxonomy" id="1502293"/>
    <lineage>
        <taxon>Archaea</taxon>
        <taxon>Nitrososphaerota</taxon>
        <taxon>Marine Group I</taxon>
    </lineage>
</organism>
<evidence type="ECO:0000313" key="5">
    <source>
        <dbReference type="EMBL" id="KEQ55943.1"/>
    </source>
</evidence>
<dbReference type="SUPFAM" id="SSF57829">
    <property type="entry name" value="Zn-binding ribosomal proteins"/>
    <property type="match status" value="1"/>
</dbReference>
<dbReference type="InterPro" id="IPR038587">
    <property type="entry name" value="Ribosomal_eL40_sf"/>
</dbReference>
<dbReference type="PANTHER" id="PTHR39649">
    <property type="entry name" value="50S RIBOSOMAL PROTEIN L40E"/>
    <property type="match status" value="1"/>
</dbReference>
<dbReference type="Proteomes" id="UP000028059">
    <property type="component" value="Unassembled WGS sequence"/>
</dbReference>
<keyword evidence="2" id="KW-0687">Ribonucleoprotein</keyword>
<proteinExistence type="predicted"/>
<dbReference type="GO" id="GO:0006412">
    <property type="term" value="P:translation"/>
    <property type="evidence" value="ECO:0007669"/>
    <property type="project" value="InterPro"/>
</dbReference>
<dbReference type="Gene3D" id="4.10.1060.50">
    <property type="match status" value="1"/>
</dbReference>
<reference evidence="5 6" key="1">
    <citation type="submission" date="2014-06" db="EMBL/GenBank/DDBJ databases">
        <authorList>
            <person name="Ngugi D.K."/>
            <person name="Blom J."/>
            <person name="Alam I."/>
            <person name="Rashid M."/>
            <person name="Ba Alawi W."/>
            <person name="Zhang G."/>
            <person name="Hikmawan T."/>
            <person name="Guan Y."/>
            <person name="Antunes A."/>
            <person name="Siam R."/>
            <person name="ElDorry H."/>
            <person name="Bajic V."/>
            <person name="Stingl U."/>
        </authorList>
    </citation>
    <scope>NUCLEOTIDE SEQUENCE [LARGE SCALE GENOMIC DNA]</scope>
    <source>
        <strain evidence="5">SCGC AAA799-N04</strain>
    </source>
</reference>
<dbReference type="GO" id="GO:0005840">
    <property type="term" value="C:ribosome"/>
    <property type="evidence" value="ECO:0007669"/>
    <property type="project" value="UniProtKB-KW"/>
</dbReference>
<dbReference type="AlphaFoldDB" id="A0A081RL70"/>
<evidence type="ECO:0000256" key="2">
    <source>
        <dbReference type="ARBA" id="ARBA00023274"/>
    </source>
</evidence>
<dbReference type="InterPro" id="IPR001975">
    <property type="entry name" value="Ribosomal_eL40_dom"/>
</dbReference>
<dbReference type="EMBL" id="JOKN01000043">
    <property type="protein sequence ID" value="KEQ55943.1"/>
    <property type="molecule type" value="Genomic_DNA"/>
</dbReference>
<keyword evidence="1 5" id="KW-0689">Ribosomal protein</keyword>
<keyword evidence="6" id="KW-1185">Reference proteome</keyword>
<evidence type="ECO:0000256" key="1">
    <source>
        <dbReference type="ARBA" id="ARBA00022980"/>
    </source>
</evidence>
<evidence type="ECO:0000313" key="6">
    <source>
        <dbReference type="Proteomes" id="UP000028059"/>
    </source>
</evidence>
<name>A0A081RL70_9ARCH</name>
<sequence length="55" mass="6507">MPITDPEKKRIAQQARLVMRICFNCGCRNDIDATRCRKCRNPYLRLKNRNLGVKK</sequence>
<dbReference type="InterPro" id="IPR023657">
    <property type="entry name" value="Ribosomal_eL40_arc"/>
</dbReference>
<accession>A0A081RL70</accession>
<dbReference type="GO" id="GO:1990904">
    <property type="term" value="C:ribonucleoprotein complex"/>
    <property type="evidence" value="ECO:0007669"/>
    <property type="project" value="UniProtKB-KW"/>
</dbReference>
<dbReference type="NCBIfam" id="NF003161">
    <property type="entry name" value="PRK04136.1"/>
    <property type="match status" value="1"/>
</dbReference>
<evidence type="ECO:0000259" key="4">
    <source>
        <dbReference type="SMART" id="SM01377"/>
    </source>
</evidence>